<reference evidence="2" key="1">
    <citation type="submission" date="2018-06" db="EMBL/GenBank/DDBJ databases">
        <authorList>
            <person name="Lum Nde A."/>
            <person name="Hugo C."/>
        </authorList>
    </citation>
    <scope>NUCLEOTIDE SEQUENCE [LARGE SCALE GENOMIC DNA]</scope>
    <source>
        <strain evidence="2">1_F178</strain>
    </source>
</reference>
<accession>A0A3D9C4G6</accession>
<keyword evidence="2" id="KW-1185">Reference proteome</keyword>
<dbReference type="EMBL" id="QNVT01000022">
    <property type="protein sequence ID" value="REC60664.1"/>
    <property type="molecule type" value="Genomic_DNA"/>
</dbReference>
<evidence type="ECO:0008006" key="3">
    <source>
        <dbReference type="Google" id="ProtNLM"/>
    </source>
</evidence>
<evidence type="ECO:0000313" key="1">
    <source>
        <dbReference type="EMBL" id="REC60664.1"/>
    </source>
</evidence>
<dbReference type="AlphaFoldDB" id="A0A3D9C4G6"/>
<dbReference type="Proteomes" id="UP000256686">
    <property type="component" value="Unassembled WGS sequence"/>
</dbReference>
<sequence length="172" mass="19816">MMKTLSLFFAFILLSCNGKEGKDQLRNDKEMNSLKNAPYNITDEGDGTKSNYDDLSPEFTKTTIKINANWNGVYYYKPQSSSDSIGSYYIDIDQANSDFGFSGKNSFKFKVEPKQEKDSLLLYNIKNKELIGKIYKKNNQFWIKSDLIKTKEKNKTNNVFLLQYAKSADDLD</sequence>
<comment type="caution">
    <text evidence="1">The sequence shown here is derived from an EMBL/GenBank/DDBJ whole genome shotgun (WGS) entry which is preliminary data.</text>
</comment>
<proteinExistence type="predicted"/>
<evidence type="ECO:0000313" key="2">
    <source>
        <dbReference type="Proteomes" id="UP000256686"/>
    </source>
</evidence>
<gene>
    <name evidence="1" type="ORF">DRF65_19670</name>
</gene>
<dbReference type="RefSeq" id="WP_115972453.1">
    <property type="nucleotide sequence ID" value="NZ_QNVT01000022.1"/>
</dbReference>
<dbReference type="PROSITE" id="PS51257">
    <property type="entry name" value="PROKAR_LIPOPROTEIN"/>
    <property type="match status" value="1"/>
</dbReference>
<name>A0A3D9C4G6_9FLAO</name>
<protein>
    <recommendedName>
        <fullName evidence="3">Lipoprotein</fullName>
    </recommendedName>
</protein>
<organism evidence="1 2">
    <name type="scientific">Chryseobacterium pennae</name>
    <dbReference type="NCBI Taxonomy" id="2258962"/>
    <lineage>
        <taxon>Bacteria</taxon>
        <taxon>Pseudomonadati</taxon>
        <taxon>Bacteroidota</taxon>
        <taxon>Flavobacteriia</taxon>
        <taxon>Flavobacteriales</taxon>
        <taxon>Weeksellaceae</taxon>
        <taxon>Chryseobacterium group</taxon>
        <taxon>Chryseobacterium</taxon>
    </lineage>
</organism>